<dbReference type="AlphaFoldDB" id="A0AAW0ZTE5"/>
<reference evidence="1 2" key="1">
    <citation type="submission" date="2024-05" db="EMBL/GenBank/DDBJ databases">
        <title>The nuclear and mitochondrial genome assemblies of Tetragonisca angustula (Apidae: Meliponini), a tiny yet remarkable pollinator in the Neotropics.</title>
        <authorList>
            <person name="Ferrari R."/>
            <person name="Ricardo P.C."/>
            <person name="Dias F.C."/>
            <person name="Araujo N.S."/>
            <person name="Soares D.O."/>
            <person name="Zhou Q.-S."/>
            <person name="Zhu C.-D."/>
            <person name="Coutinho L."/>
            <person name="Airas M.C."/>
            <person name="Batista T.M."/>
        </authorList>
    </citation>
    <scope>NUCLEOTIDE SEQUENCE [LARGE SCALE GENOMIC DNA]</scope>
    <source>
        <strain evidence="1">ASF017062</strain>
        <tissue evidence="1">Abdomen</tissue>
    </source>
</reference>
<name>A0AAW0ZTE5_9HYME</name>
<dbReference type="Proteomes" id="UP001432146">
    <property type="component" value="Unassembled WGS sequence"/>
</dbReference>
<sequence length="98" mass="11205">MSQAAAIREGNHIPSHCPRARPKYHFGYLQRVAKTRTVFARRVDHPLRRTLVYSAQLRFTHEGDDVDEFGSSFPTCKREVDISQYANAAPSKFTVKLV</sequence>
<evidence type="ECO:0000313" key="2">
    <source>
        <dbReference type="Proteomes" id="UP001432146"/>
    </source>
</evidence>
<keyword evidence="2" id="KW-1185">Reference proteome</keyword>
<organism evidence="1 2">
    <name type="scientific">Tetragonisca angustula</name>
    <dbReference type="NCBI Taxonomy" id="166442"/>
    <lineage>
        <taxon>Eukaryota</taxon>
        <taxon>Metazoa</taxon>
        <taxon>Ecdysozoa</taxon>
        <taxon>Arthropoda</taxon>
        <taxon>Hexapoda</taxon>
        <taxon>Insecta</taxon>
        <taxon>Pterygota</taxon>
        <taxon>Neoptera</taxon>
        <taxon>Endopterygota</taxon>
        <taxon>Hymenoptera</taxon>
        <taxon>Apocrita</taxon>
        <taxon>Aculeata</taxon>
        <taxon>Apoidea</taxon>
        <taxon>Anthophila</taxon>
        <taxon>Apidae</taxon>
        <taxon>Tetragonisca</taxon>
    </lineage>
</organism>
<gene>
    <name evidence="1" type="ORF">QLX08_007006</name>
</gene>
<evidence type="ECO:0000313" key="1">
    <source>
        <dbReference type="EMBL" id="KAK9300237.1"/>
    </source>
</evidence>
<accession>A0AAW0ZTE5</accession>
<dbReference type="EMBL" id="JAWNGG020000129">
    <property type="protein sequence ID" value="KAK9300237.1"/>
    <property type="molecule type" value="Genomic_DNA"/>
</dbReference>
<proteinExistence type="predicted"/>
<protein>
    <submittedName>
        <fullName evidence="1">Uncharacterized protein</fullName>
    </submittedName>
</protein>
<comment type="caution">
    <text evidence="1">The sequence shown here is derived from an EMBL/GenBank/DDBJ whole genome shotgun (WGS) entry which is preliminary data.</text>
</comment>